<evidence type="ECO:0000256" key="11">
    <source>
        <dbReference type="ARBA" id="ARBA00023242"/>
    </source>
</evidence>
<comment type="similarity">
    <text evidence="3">Belongs to the transcription factor STAT family.</text>
</comment>
<evidence type="ECO:0000256" key="9">
    <source>
        <dbReference type="ARBA" id="ARBA00023159"/>
    </source>
</evidence>
<dbReference type="GO" id="GO:0003700">
    <property type="term" value="F:DNA-binding transcription factor activity"/>
    <property type="evidence" value="ECO:0007669"/>
    <property type="project" value="InterPro"/>
</dbReference>
<evidence type="ECO:0000256" key="1">
    <source>
        <dbReference type="ARBA" id="ARBA00004123"/>
    </source>
</evidence>
<keyword evidence="6 12" id="KW-0727">SH2 domain</keyword>
<dbReference type="Gene3D" id="1.10.238.10">
    <property type="entry name" value="EF-hand"/>
    <property type="match status" value="1"/>
</dbReference>
<dbReference type="PROSITE" id="PS50001">
    <property type="entry name" value="SH2"/>
    <property type="match status" value="1"/>
</dbReference>
<dbReference type="GO" id="GO:0005737">
    <property type="term" value="C:cytoplasm"/>
    <property type="evidence" value="ECO:0007669"/>
    <property type="project" value="UniProtKB-SubCell"/>
</dbReference>
<keyword evidence="10" id="KW-0804">Transcription</keyword>
<keyword evidence="11" id="KW-0539">Nucleus</keyword>
<protein>
    <submittedName>
        <fullName evidence="15">SH2 domain-containing protein</fullName>
    </submittedName>
</protein>
<dbReference type="GO" id="GO:0003677">
    <property type="term" value="F:DNA binding"/>
    <property type="evidence" value="ECO:0007669"/>
    <property type="project" value="UniProtKB-KW"/>
</dbReference>
<dbReference type="Pfam" id="PF02864">
    <property type="entry name" value="STAT_bind"/>
    <property type="match status" value="1"/>
</dbReference>
<evidence type="ECO:0000313" key="15">
    <source>
        <dbReference type="WBParaSite" id="PSAMB.scaffold697size43574.g8118.t1"/>
    </source>
</evidence>
<keyword evidence="7" id="KW-0805">Transcription regulation</keyword>
<reference evidence="15" key="1">
    <citation type="submission" date="2022-11" db="UniProtKB">
        <authorList>
            <consortium name="WormBaseParasite"/>
        </authorList>
    </citation>
    <scope>IDENTIFICATION</scope>
</reference>
<keyword evidence="4" id="KW-0963">Cytoplasm</keyword>
<dbReference type="Pfam" id="PF01017">
    <property type="entry name" value="STAT_alpha"/>
    <property type="match status" value="1"/>
</dbReference>
<evidence type="ECO:0000259" key="13">
    <source>
        <dbReference type="PROSITE" id="PS50001"/>
    </source>
</evidence>
<dbReference type="InterPro" id="IPR013801">
    <property type="entry name" value="STAT_TF_DNA-bd"/>
</dbReference>
<keyword evidence="14" id="KW-1185">Reference proteome</keyword>
<dbReference type="Proteomes" id="UP000887566">
    <property type="component" value="Unplaced"/>
</dbReference>
<dbReference type="SUPFAM" id="SSF55550">
    <property type="entry name" value="SH2 domain"/>
    <property type="match status" value="1"/>
</dbReference>
<dbReference type="Gene3D" id="1.20.1050.20">
    <property type="entry name" value="STAT transcription factor, all-alpha domain"/>
    <property type="match status" value="1"/>
</dbReference>
<dbReference type="InterPro" id="IPR036860">
    <property type="entry name" value="SH2_dom_sf"/>
</dbReference>
<keyword evidence="8" id="KW-0238">DNA-binding</keyword>
<evidence type="ECO:0000256" key="8">
    <source>
        <dbReference type="ARBA" id="ARBA00023125"/>
    </source>
</evidence>
<dbReference type="AlphaFoldDB" id="A0A914X6T4"/>
<evidence type="ECO:0000256" key="7">
    <source>
        <dbReference type="ARBA" id="ARBA00023015"/>
    </source>
</evidence>
<organism evidence="14 15">
    <name type="scientific">Plectus sambesii</name>
    <dbReference type="NCBI Taxonomy" id="2011161"/>
    <lineage>
        <taxon>Eukaryota</taxon>
        <taxon>Metazoa</taxon>
        <taxon>Ecdysozoa</taxon>
        <taxon>Nematoda</taxon>
        <taxon>Chromadorea</taxon>
        <taxon>Plectida</taxon>
        <taxon>Plectina</taxon>
        <taxon>Plectoidea</taxon>
        <taxon>Plectidae</taxon>
        <taxon>Plectus</taxon>
    </lineage>
</organism>
<dbReference type="WBParaSite" id="PSAMB.scaffold697size43574.g8118.t1">
    <property type="protein sequence ID" value="PSAMB.scaffold697size43574.g8118.t1"/>
    <property type="gene ID" value="PSAMB.scaffold697size43574.g8118"/>
</dbReference>
<dbReference type="InterPro" id="IPR001217">
    <property type="entry name" value="STAT"/>
</dbReference>
<keyword evidence="5" id="KW-0597">Phosphoprotein</keyword>
<dbReference type="SUPFAM" id="SSF49417">
    <property type="entry name" value="p53-like transcription factors"/>
    <property type="match status" value="1"/>
</dbReference>
<evidence type="ECO:0000313" key="14">
    <source>
        <dbReference type="Proteomes" id="UP000887566"/>
    </source>
</evidence>
<dbReference type="GO" id="GO:0005634">
    <property type="term" value="C:nucleus"/>
    <property type="evidence" value="ECO:0007669"/>
    <property type="project" value="UniProtKB-SubCell"/>
</dbReference>
<dbReference type="PANTHER" id="PTHR11801">
    <property type="entry name" value="SIGNAL TRANSDUCER AND ACTIVATOR OF TRANSCRIPTION"/>
    <property type="match status" value="1"/>
</dbReference>
<evidence type="ECO:0000256" key="5">
    <source>
        <dbReference type="ARBA" id="ARBA00022553"/>
    </source>
</evidence>
<evidence type="ECO:0000256" key="3">
    <source>
        <dbReference type="ARBA" id="ARBA00005586"/>
    </source>
</evidence>
<proteinExistence type="inferred from homology"/>
<dbReference type="Pfam" id="PF21354">
    <property type="entry name" value="STAT_linker"/>
    <property type="match status" value="1"/>
</dbReference>
<dbReference type="GO" id="GO:0007165">
    <property type="term" value="P:signal transduction"/>
    <property type="evidence" value="ECO:0007669"/>
    <property type="project" value="InterPro"/>
</dbReference>
<sequence length="686" mass="78438">MELIIQECGNLWNENNTIQGTLVNDWNELKNASTSPTCNGDTVHRQHLEQMKRAITDLWAQLRDRRATLVKKIHQGTQLLLQNELNVIYQLQFWKNKQKTAQIGAPFDQKDADLDRIHADFDRLFDHISELRKFSIWLIGKLEEKLPMNNQEEIQNFITHLTDVIEQLNMLYRTLIDRILLVSQQPEPVLKTQRKINPVELHFLAADKLGIRQQLDKATIWVDIVTEEVARQLCAGGDVNLTDIKTIGTLSNEKEKSIQNKKRQMTVQFGNSKLLNVERRAPSGVKGNQCSKKEQKYVLLFRCSPLKIEHIGEINLWTLSLPVVVSVHGSQDCELYLTIFWQRAFGSIDYHDGNEEDTLTVPWPHLSQAIVHQFMSFTGAKVPLSETAMEYVAEKLFGRPQIEDPRRETMFITLEQFAKVTMSDEVDFSCWEWLFAIMQLVKHKEVLEFWNNGWLIGFISKYEAMEKMKIVPDQTFLLRFSDRVKGAVSIAYVSDSVYANDHRERRTFHLHPLGASELHKLSLVERIHKLQDIQYLYQSQNNIEKEKVVRHFATINDQSSVSTSSAALGYVKAEIAVVVEQNAFAHAKNTPSPQPLSNGDMSQLGQSYSPVVDCSSDNMEVTSADDYPRDPVNRFDARATENAPWAGAVNVGDIRLPGVGTFFSKKYVEEPMPLLDVADVARALSS</sequence>
<evidence type="ECO:0000256" key="2">
    <source>
        <dbReference type="ARBA" id="ARBA00004496"/>
    </source>
</evidence>
<evidence type="ECO:0000256" key="4">
    <source>
        <dbReference type="ARBA" id="ARBA00022490"/>
    </source>
</evidence>
<dbReference type="InterPro" id="IPR015988">
    <property type="entry name" value="STAT_TF_CC"/>
</dbReference>
<dbReference type="InterPro" id="IPR012345">
    <property type="entry name" value="STAT_TF_DNA-bd_N"/>
</dbReference>
<comment type="subcellular location">
    <subcellularLocation>
        <location evidence="2">Cytoplasm</location>
    </subcellularLocation>
    <subcellularLocation>
        <location evidence="1">Nucleus</location>
    </subcellularLocation>
</comment>
<dbReference type="CDD" id="cd09919">
    <property type="entry name" value="SH2_STAT_family"/>
    <property type="match status" value="1"/>
</dbReference>
<dbReference type="InterPro" id="IPR048988">
    <property type="entry name" value="STAT_linker"/>
</dbReference>
<accession>A0A914X6T4</accession>
<dbReference type="InterPro" id="IPR000980">
    <property type="entry name" value="SH2"/>
</dbReference>
<evidence type="ECO:0000256" key="12">
    <source>
        <dbReference type="PROSITE-ProRule" id="PRU00191"/>
    </source>
</evidence>
<name>A0A914X6T4_9BILA</name>
<dbReference type="SUPFAM" id="SSF47655">
    <property type="entry name" value="STAT"/>
    <property type="match status" value="1"/>
</dbReference>
<feature type="domain" description="SH2" evidence="13">
    <location>
        <begin position="454"/>
        <end position="538"/>
    </location>
</feature>
<dbReference type="InterPro" id="IPR008967">
    <property type="entry name" value="p53-like_TF_DNA-bd_sf"/>
</dbReference>
<evidence type="ECO:0000256" key="10">
    <source>
        <dbReference type="ARBA" id="ARBA00023163"/>
    </source>
</evidence>
<keyword evidence="9" id="KW-0010">Activator</keyword>
<dbReference type="Gene3D" id="2.60.40.630">
    <property type="entry name" value="STAT transcription factor, DNA-binding domain"/>
    <property type="match status" value="1"/>
</dbReference>
<dbReference type="Gene3D" id="3.30.505.10">
    <property type="entry name" value="SH2 domain"/>
    <property type="match status" value="1"/>
</dbReference>
<evidence type="ECO:0000256" key="6">
    <source>
        <dbReference type="ARBA" id="ARBA00022999"/>
    </source>
</evidence>
<dbReference type="InterPro" id="IPR013800">
    <property type="entry name" value="STAT_TF_alpha"/>
</dbReference>